<keyword evidence="12" id="KW-0496">Mitochondrion</keyword>
<dbReference type="OrthoDB" id="448946at2759"/>
<evidence type="ECO:0000256" key="5">
    <source>
        <dbReference type="ARBA" id="ARBA00022450"/>
    </source>
</evidence>
<dbReference type="EnsemblMetazoa" id="XM_003385445.3">
    <property type="protein sequence ID" value="XP_003385493.1"/>
    <property type="gene ID" value="LOC100638001"/>
</dbReference>
<evidence type="ECO:0000256" key="9">
    <source>
        <dbReference type="ARBA" id="ARBA00022946"/>
    </source>
</evidence>
<keyword evidence="10" id="KW-0249">Electron transport</keyword>
<keyword evidence="9" id="KW-0809">Transit peptide</keyword>
<dbReference type="STRING" id="400682.A0A1X7V7K6"/>
<evidence type="ECO:0000256" key="2">
    <source>
        <dbReference type="ARBA" id="ARBA00005194"/>
    </source>
</evidence>
<keyword evidence="4" id="KW-0813">Transport</keyword>
<dbReference type="GO" id="GO:0005739">
    <property type="term" value="C:mitochondrion"/>
    <property type="evidence" value="ECO:0007669"/>
    <property type="project" value="UniProtKB-SubCell"/>
</dbReference>
<dbReference type="SUPFAM" id="SSF47336">
    <property type="entry name" value="ACP-like"/>
    <property type="match status" value="1"/>
</dbReference>
<comment type="similarity">
    <text evidence="3">Belongs to the acyl carrier protein (ACP) family.</text>
</comment>
<dbReference type="FunCoup" id="A0A1X7V7K6">
    <property type="interactions" value="912"/>
</dbReference>
<dbReference type="InterPro" id="IPR003231">
    <property type="entry name" value="ACP"/>
</dbReference>
<dbReference type="Gene3D" id="1.10.1200.10">
    <property type="entry name" value="ACP-like"/>
    <property type="match status" value="1"/>
</dbReference>
<comment type="subcellular location">
    <subcellularLocation>
        <location evidence="1">Mitochondrion</location>
    </subcellularLocation>
</comment>
<dbReference type="eggNOG" id="KOG1748">
    <property type="taxonomic scope" value="Eukaryota"/>
</dbReference>
<dbReference type="NCBIfam" id="NF002148">
    <property type="entry name" value="PRK00982.1-2"/>
    <property type="match status" value="1"/>
</dbReference>
<dbReference type="InParanoid" id="A0A1X7V7K6"/>
<dbReference type="InterPro" id="IPR009081">
    <property type="entry name" value="PP-bd_ACP"/>
</dbReference>
<evidence type="ECO:0000256" key="13">
    <source>
        <dbReference type="ARBA" id="ARBA00023160"/>
    </source>
</evidence>
<keyword evidence="6 14" id="KW-0444">Lipid biosynthesis</keyword>
<evidence type="ECO:0000256" key="10">
    <source>
        <dbReference type="ARBA" id="ARBA00022982"/>
    </source>
</evidence>
<dbReference type="KEGG" id="aqu:100638001"/>
<evidence type="ECO:0000256" key="11">
    <source>
        <dbReference type="ARBA" id="ARBA00023098"/>
    </source>
</evidence>
<reference evidence="17" key="1">
    <citation type="journal article" date="2010" name="Nature">
        <title>The Amphimedon queenslandica genome and the evolution of animal complexity.</title>
        <authorList>
            <person name="Srivastava M."/>
            <person name="Simakov O."/>
            <person name="Chapman J."/>
            <person name="Fahey B."/>
            <person name="Gauthier M.E."/>
            <person name="Mitros T."/>
            <person name="Richards G.S."/>
            <person name="Conaco C."/>
            <person name="Dacre M."/>
            <person name="Hellsten U."/>
            <person name="Larroux C."/>
            <person name="Putnam N.H."/>
            <person name="Stanke M."/>
            <person name="Adamska M."/>
            <person name="Darling A."/>
            <person name="Degnan S.M."/>
            <person name="Oakley T.H."/>
            <person name="Plachetzki D.C."/>
            <person name="Zhai Y."/>
            <person name="Adamski M."/>
            <person name="Calcino A."/>
            <person name="Cummins S.F."/>
            <person name="Goodstein D.M."/>
            <person name="Harris C."/>
            <person name="Jackson D.J."/>
            <person name="Leys S.P."/>
            <person name="Shu S."/>
            <person name="Woodcroft B.J."/>
            <person name="Vervoort M."/>
            <person name="Kosik K.S."/>
            <person name="Manning G."/>
            <person name="Degnan B.M."/>
            <person name="Rokhsar D.S."/>
        </authorList>
    </citation>
    <scope>NUCLEOTIDE SEQUENCE [LARGE SCALE GENOMIC DNA]</scope>
</reference>
<dbReference type="HAMAP" id="MF_01217">
    <property type="entry name" value="Acyl_carrier"/>
    <property type="match status" value="1"/>
</dbReference>
<evidence type="ECO:0000256" key="6">
    <source>
        <dbReference type="ARBA" id="ARBA00022516"/>
    </source>
</evidence>
<protein>
    <recommendedName>
        <fullName evidence="14">Acyl carrier protein</fullName>
    </recommendedName>
</protein>
<evidence type="ECO:0000256" key="14">
    <source>
        <dbReference type="RuleBase" id="RU000722"/>
    </source>
</evidence>
<dbReference type="InterPro" id="IPR006162">
    <property type="entry name" value="Ppantetheine_attach_site"/>
</dbReference>
<evidence type="ECO:0000259" key="15">
    <source>
        <dbReference type="PROSITE" id="PS50075"/>
    </source>
</evidence>
<sequence>MAAITRVCISMLRISPRNEKVFLTLSRPIFNGISSKERCRTVDCHVHLRRWYGSGASLTEQNLIDRTIGVVKLFDKVNPDKVLLESHFINDLGLDSLDSVEIVMAFEDEFGVEISDEEAEKIFSCSDAVKLLKLKMDIK</sequence>
<evidence type="ECO:0000256" key="7">
    <source>
        <dbReference type="ARBA" id="ARBA00022553"/>
    </source>
</evidence>
<dbReference type="PROSITE" id="PS00012">
    <property type="entry name" value="PHOSPHOPANTETHEINE"/>
    <property type="match status" value="1"/>
</dbReference>
<dbReference type="NCBIfam" id="TIGR00517">
    <property type="entry name" value="acyl_carrier"/>
    <property type="match status" value="1"/>
</dbReference>
<dbReference type="PANTHER" id="PTHR20863:SF28">
    <property type="entry name" value="ACYL CARRIER PROTEIN, MITOCHONDRIAL"/>
    <property type="match status" value="1"/>
</dbReference>
<evidence type="ECO:0000256" key="12">
    <source>
        <dbReference type="ARBA" id="ARBA00023128"/>
    </source>
</evidence>
<comment type="function">
    <text evidence="14">Carrier of the growing fatty acid chain in fatty acid biosynthesis.</text>
</comment>
<keyword evidence="7" id="KW-0597">Phosphoprotein</keyword>
<evidence type="ECO:0000256" key="1">
    <source>
        <dbReference type="ARBA" id="ARBA00004173"/>
    </source>
</evidence>
<keyword evidence="11" id="KW-0443">Lipid metabolism</keyword>
<comment type="pathway">
    <text evidence="2">Lipid metabolism; fatty acid biosynthesis.</text>
</comment>
<dbReference type="InterPro" id="IPR036736">
    <property type="entry name" value="ACP-like_sf"/>
</dbReference>
<dbReference type="FunFam" id="1.10.1200.10:FF:000003">
    <property type="entry name" value="Acyl carrier protein"/>
    <property type="match status" value="1"/>
</dbReference>
<dbReference type="AlphaFoldDB" id="A0A1X7V7K6"/>
<feature type="domain" description="Carrier" evidence="15">
    <location>
        <begin position="61"/>
        <end position="136"/>
    </location>
</feature>
<keyword evidence="17" id="KW-1185">Reference proteome</keyword>
<keyword evidence="5 14" id="KW-0596">Phosphopantetheine</keyword>
<evidence type="ECO:0000256" key="3">
    <source>
        <dbReference type="ARBA" id="ARBA00010930"/>
    </source>
</evidence>
<evidence type="ECO:0000313" key="17">
    <source>
        <dbReference type="Proteomes" id="UP000007879"/>
    </source>
</evidence>
<accession>A0A1X7V7K6</accession>
<evidence type="ECO:0000313" key="16">
    <source>
        <dbReference type="EnsemblMetazoa" id="Aqu2.1.35789_001"/>
    </source>
</evidence>
<proteinExistence type="inferred from homology"/>
<dbReference type="GO" id="GO:0000035">
    <property type="term" value="F:acyl binding"/>
    <property type="evidence" value="ECO:0007669"/>
    <property type="project" value="TreeGrafter"/>
</dbReference>
<keyword evidence="13 14" id="KW-0275">Fatty acid biosynthesis</keyword>
<dbReference type="Proteomes" id="UP000007879">
    <property type="component" value="Unassembled WGS sequence"/>
</dbReference>
<evidence type="ECO:0000256" key="8">
    <source>
        <dbReference type="ARBA" id="ARBA00022832"/>
    </source>
</evidence>
<dbReference type="PANTHER" id="PTHR20863">
    <property type="entry name" value="ACYL CARRIER PROTEIN"/>
    <property type="match status" value="1"/>
</dbReference>
<dbReference type="PROSITE" id="PS50075">
    <property type="entry name" value="CARRIER"/>
    <property type="match status" value="1"/>
</dbReference>
<keyword evidence="8" id="KW-0276">Fatty acid metabolism</keyword>
<evidence type="ECO:0000256" key="4">
    <source>
        <dbReference type="ARBA" id="ARBA00022448"/>
    </source>
</evidence>
<reference evidence="16" key="2">
    <citation type="submission" date="2017-05" db="UniProtKB">
        <authorList>
            <consortium name="EnsemblMetazoa"/>
        </authorList>
    </citation>
    <scope>IDENTIFICATION</scope>
</reference>
<gene>
    <name evidence="16" type="primary">100638001</name>
</gene>
<dbReference type="GO" id="GO:0000036">
    <property type="term" value="F:acyl carrier activity"/>
    <property type="evidence" value="ECO:0007669"/>
    <property type="project" value="TreeGrafter"/>
</dbReference>
<dbReference type="Pfam" id="PF00550">
    <property type="entry name" value="PP-binding"/>
    <property type="match status" value="1"/>
</dbReference>
<name>A0A1X7V7K6_AMPQE</name>
<dbReference type="EnsemblMetazoa" id="Aqu2.1.35789_001">
    <property type="protein sequence ID" value="Aqu2.1.35789_001"/>
    <property type="gene ID" value="Aqu2.1.35789"/>
</dbReference>
<organism evidence="16">
    <name type="scientific">Amphimedon queenslandica</name>
    <name type="common">Sponge</name>
    <dbReference type="NCBI Taxonomy" id="400682"/>
    <lineage>
        <taxon>Eukaryota</taxon>
        <taxon>Metazoa</taxon>
        <taxon>Porifera</taxon>
        <taxon>Demospongiae</taxon>
        <taxon>Heteroscleromorpha</taxon>
        <taxon>Haplosclerida</taxon>
        <taxon>Niphatidae</taxon>
        <taxon>Amphimedon</taxon>
    </lineage>
</organism>